<name>A0AC61NKN9_9BACT</name>
<organism evidence="1 2">
    <name type="scientific">Halosquirtibacter laminarini</name>
    <dbReference type="NCBI Taxonomy" id="3374600"/>
    <lineage>
        <taxon>Bacteria</taxon>
        <taxon>Pseudomonadati</taxon>
        <taxon>Bacteroidota</taxon>
        <taxon>Bacteroidia</taxon>
        <taxon>Marinilabiliales</taxon>
        <taxon>Prolixibacteraceae</taxon>
        <taxon>Halosquirtibacter</taxon>
    </lineage>
</organism>
<sequence length="329" mass="38452">MSQFKDFRTTIDPIEAPKELRYGDRIMMLGSCFTNNIGDRLKRVKFDTMVNPLGILYNPSSLASALERIVDGRTLEEEDIEWFGNSYGSFEFHSDFNRVSKQECLDLINRTIVEAHEYIKKCQHLFITFGTSYIYERKSTGSIVGNCHKQPEKEFKRFRLSPSEVVMNWADILKRVWAVNPNIQVTFTVSPIRHLRDGAVGNQRSKSVLLLSIDRLIEGYSKKNIGYYPAYEIMMDDLRDYRFYAKDMVHPSDLAVDYIWDHFLKCHITEETRVLMQKINKIVMSASHRPINPNGNEYKVFVSRLLSRIEELSSIYPEIDFSDIIHQFN</sequence>
<accession>A0AC61NKN9</accession>
<protein>
    <submittedName>
        <fullName evidence="1">GSCFA domain-containing protein</fullName>
    </submittedName>
</protein>
<keyword evidence="2" id="KW-1185">Reference proteome</keyword>
<dbReference type="Proteomes" id="UP000826212">
    <property type="component" value="Chromosome"/>
</dbReference>
<reference evidence="1" key="1">
    <citation type="submission" date="2021-08" db="EMBL/GenBank/DDBJ databases">
        <title>Novel anaerobic bacterium isolated from sea squirt in East Sea, Republic of Korea.</title>
        <authorList>
            <person name="Nguyen T.H."/>
            <person name="Li Z."/>
            <person name="Lee Y.-J."/>
            <person name="Ko J."/>
            <person name="Kim S.-G."/>
        </authorList>
    </citation>
    <scope>NUCLEOTIDE SEQUENCE</scope>
    <source>
        <strain evidence="1">KCTC 25031</strain>
    </source>
</reference>
<evidence type="ECO:0000313" key="2">
    <source>
        <dbReference type="Proteomes" id="UP000826212"/>
    </source>
</evidence>
<dbReference type="EMBL" id="CP081303">
    <property type="protein sequence ID" value="QZE14251.1"/>
    <property type="molecule type" value="Genomic_DNA"/>
</dbReference>
<evidence type="ECO:0000313" key="1">
    <source>
        <dbReference type="EMBL" id="QZE14251.1"/>
    </source>
</evidence>
<gene>
    <name evidence="1" type="ORF">K4L44_17340</name>
</gene>
<proteinExistence type="predicted"/>